<dbReference type="Proteomes" id="UP000887565">
    <property type="component" value="Unplaced"/>
</dbReference>
<keyword evidence="1" id="KW-1185">Reference proteome</keyword>
<evidence type="ECO:0000313" key="1">
    <source>
        <dbReference type="Proteomes" id="UP000887565"/>
    </source>
</evidence>
<proteinExistence type="predicted"/>
<sequence>MQHQRYYPGTTTDVVFAAKLSWTANGKLLASTAVPPPTQFQMAQFPMMQQGQRPRTQELTVYSIHKVKFIPARKRCSTGIYYTTGKLEAKKGPCNSSGV</sequence>
<dbReference type="AlphaFoldDB" id="A0A915JAY0"/>
<name>A0A915JAY0_ROMCU</name>
<organism evidence="1 2">
    <name type="scientific">Romanomermis culicivorax</name>
    <name type="common">Nematode worm</name>
    <dbReference type="NCBI Taxonomy" id="13658"/>
    <lineage>
        <taxon>Eukaryota</taxon>
        <taxon>Metazoa</taxon>
        <taxon>Ecdysozoa</taxon>
        <taxon>Nematoda</taxon>
        <taxon>Enoplea</taxon>
        <taxon>Dorylaimia</taxon>
        <taxon>Mermithida</taxon>
        <taxon>Mermithoidea</taxon>
        <taxon>Mermithidae</taxon>
        <taxon>Romanomermis</taxon>
    </lineage>
</organism>
<protein>
    <submittedName>
        <fullName evidence="2">Uncharacterized protein</fullName>
    </submittedName>
</protein>
<accession>A0A915JAY0</accession>
<evidence type="ECO:0000313" key="2">
    <source>
        <dbReference type="WBParaSite" id="nRc.2.0.1.t23639-RA"/>
    </source>
</evidence>
<reference evidence="2" key="1">
    <citation type="submission" date="2022-11" db="UniProtKB">
        <authorList>
            <consortium name="WormBaseParasite"/>
        </authorList>
    </citation>
    <scope>IDENTIFICATION</scope>
</reference>
<dbReference type="WBParaSite" id="nRc.2.0.1.t23639-RA">
    <property type="protein sequence ID" value="nRc.2.0.1.t23639-RA"/>
    <property type="gene ID" value="nRc.2.0.1.g23639"/>
</dbReference>